<protein>
    <submittedName>
        <fullName evidence="2">Uncharacterized protein</fullName>
    </submittedName>
</protein>
<sequence length="65" mass="7046">MSARASASVKRPLRRRARSSSQRFSMRLAAAGSSCAGRMSSRSATLTLGPSRMSKRSLSMLLKSR</sequence>
<name>A6G179_9BACT</name>
<dbReference type="AlphaFoldDB" id="A6G179"/>
<organism evidence="2 3">
    <name type="scientific">Plesiocystis pacifica SIR-1</name>
    <dbReference type="NCBI Taxonomy" id="391625"/>
    <lineage>
        <taxon>Bacteria</taxon>
        <taxon>Pseudomonadati</taxon>
        <taxon>Myxococcota</taxon>
        <taxon>Polyangia</taxon>
        <taxon>Nannocystales</taxon>
        <taxon>Nannocystaceae</taxon>
        <taxon>Plesiocystis</taxon>
    </lineage>
</organism>
<comment type="caution">
    <text evidence="2">The sequence shown here is derived from an EMBL/GenBank/DDBJ whole genome shotgun (WGS) entry which is preliminary data.</text>
</comment>
<feature type="region of interest" description="Disordered" evidence="1">
    <location>
        <begin position="1"/>
        <end position="24"/>
    </location>
</feature>
<reference evidence="2 3" key="1">
    <citation type="submission" date="2007-06" db="EMBL/GenBank/DDBJ databases">
        <authorList>
            <person name="Shimkets L."/>
            <person name="Ferriera S."/>
            <person name="Johnson J."/>
            <person name="Kravitz S."/>
            <person name="Beeson K."/>
            <person name="Sutton G."/>
            <person name="Rogers Y.-H."/>
            <person name="Friedman R."/>
            <person name="Frazier M."/>
            <person name="Venter J.C."/>
        </authorList>
    </citation>
    <scope>NUCLEOTIDE SEQUENCE [LARGE SCALE GENOMIC DNA]</scope>
    <source>
        <strain evidence="2 3">SIR-1</strain>
    </source>
</reference>
<proteinExistence type="predicted"/>
<gene>
    <name evidence="2" type="ORF">PPSIR1_11380</name>
</gene>
<keyword evidence="3" id="KW-1185">Reference proteome</keyword>
<dbReference type="Proteomes" id="UP000005801">
    <property type="component" value="Unassembled WGS sequence"/>
</dbReference>
<evidence type="ECO:0000256" key="1">
    <source>
        <dbReference type="SAM" id="MobiDB-lite"/>
    </source>
</evidence>
<accession>A6G179</accession>
<dbReference type="EMBL" id="ABCS01000011">
    <property type="protein sequence ID" value="EDM80374.1"/>
    <property type="molecule type" value="Genomic_DNA"/>
</dbReference>
<evidence type="ECO:0000313" key="3">
    <source>
        <dbReference type="Proteomes" id="UP000005801"/>
    </source>
</evidence>
<evidence type="ECO:0000313" key="2">
    <source>
        <dbReference type="EMBL" id="EDM80374.1"/>
    </source>
</evidence>